<dbReference type="InterPro" id="IPR000014">
    <property type="entry name" value="PAS"/>
</dbReference>
<feature type="domain" description="PAS fold" evidence="1">
    <location>
        <begin position="26"/>
        <end position="115"/>
    </location>
</feature>
<evidence type="ECO:0000313" key="3">
    <source>
        <dbReference type="RefSeq" id="XP_022236748.1"/>
    </source>
</evidence>
<evidence type="ECO:0000313" key="2">
    <source>
        <dbReference type="Proteomes" id="UP000694941"/>
    </source>
</evidence>
<name>A0ABM1RZE3_LIMPO</name>
<dbReference type="RefSeq" id="XP_022236748.1">
    <property type="nucleotide sequence ID" value="XM_022381040.1"/>
</dbReference>
<evidence type="ECO:0000259" key="1">
    <source>
        <dbReference type="Pfam" id="PF00989"/>
    </source>
</evidence>
<dbReference type="CDD" id="cd00130">
    <property type="entry name" value="PAS"/>
    <property type="match status" value="1"/>
</dbReference>
<gene>
    <name evidence="3" type="primary">LOC111084285</name>
</gene>
<sequence length="144" mass="15880">MSLSGSWVFHNFVGGGQSRSVFTHTVHNPNKAVVTVNAKTTEILVANKMACQLLGQSTEKLIGQQLSQYFSTKKGQYSLTETLLESDGELVWMSGVVMDLVDSDGDIIPVSVWMQRLIVDDEPRCLVVMEPVERTTAVVIFDSD</sequence>
<dbReference type="Proteomes" id="UP000694941">
    <property type="component" value="Unplaced"/>
</dbReference>
<protein>
    <submittedName>
        <fullName evidence="3">PAS domain-containing serine/threonine-protein kinase-like</fullName>
    </submittedName>
</protein>
<dbReference type="SUPFAM" id="SSF55785">
    <property type="entry name" value="PYP-like sensor domain (PAS domain)"/>
    <property type="match status" value="1"/>
</dbReference>
<reference evidence="3" key="1">
    <citation type="submission" date="2025-08" db="UniProtKB">
        <authorList>
            <consortium name="RefSeq"/>
        </authorList>
    </citation>
    <scope>IDENTIFICATION</scope>
    <source>
        <tissue evidence="3">Muscle</tissue>
    </source>
</reference>
<dbReference type="GeneID" id="111084285"/>
<dbReference type="InterPro" id="IPR013767">
    <property type="entry name" value="PAS_fold"/>
</dbReference>
<dbReference type="Pfam" id="PF00989">
    <property type="entry name" value="PAS"/>
    <property type="match status" value="1"/>
</dbReference>
<dbReference type="Gene3D" id="3.30.450.20">
    <property type="entry name" value="PAS domain"/>
    <property type="match status" value="1"/>
</dbReference>
<dbReference type="NCBIfam" id="TIGR00229">
    <property type="entry name" value="sensory_box"/>
    <property type="match status" value="1"/>
</dbReference>
<dbReference type="InterPro" id="IPR035965">
    <property type="entry name" value="PAS-like_dom_sf"/>
</dbReference>
<feature type="non-terminal residue" evidence="3">
    <location>
        <position position="144"/>
    </location>
</feature>
<organism evidence="2 3">
    <name type="scientific">Limulus polyphemus</name>
    <name type="common">Atlantic horseshoe crab</name>
    <dbReference type="NCBI Taxonomy" id="6850"/>
    <lineage>
        <taxon>Eukaryota</taxon>
        <taxon>Metazoa</taxon>
        <taxon>Ecdysozoa</taxon>
        <taxon>Arthropoda</taxon>
        <taxon>Chelicerata</taxon>
        <taxon>Merostomata</taxon>
        <taxon>Xiphosura</taxon>
        <taxon>Limulidae</taxon>
        <taxon>Limulus</taxon>
    </lineage>
</organism>
<proteinExistence type="predicted"/>
<accession>A0ABM1RZE3</accession>
<keyword evidence="2" id="KW-1185">Reference proteome</keyword>